<feature type="non-terminal residue" evidence="1">
    <location>
        <position position="339"/>
    </location>
</feature>
<gene>
    <name evidence="1" type="ORF">LTS18_004586</name>
</gene>
<keyword evidence="2" id="KW-1185">Reference proteome</keyword>
<organism evidence="1 2">
    <name type="scientific">Coniosporium uncinatum</name>
    <dbReference type="NCBI Taxonomy" id="93489"/>
    <lineage>
        <taxon>Eukaryota</taxon>
        <taxon>Fungi</taxon>
        <taxon>Dikarya</taxon>
        <taxon>Ascomycota</taxon>
        <taxon>Pezizomycotina</taxon>
        <taxon>Dothideomycetes</taxon>
        <taxon>Dothideomycetes incertae sedis</taxon>
        <taxon>Coniosporium</taxon>
    </lineage>
</organism>
<comment type="caution">
    <text evidence="1">The sequence shown here is derived from an EMBL/GenBank/DDBJ whole genome shotgun (WGS) entry which is preliminary data.</text>
</comment>
<accession>A0ACC3D5L5</accession>
<dbReference type="EMBL" id="JAWDJW010007409">
    <property type="protein sequence ID" value="KAK3062216.1"/>
    <property type="molecule type" value="Genomic_DNA"/>
</dbReference>
<protein>
    <submittedName>
        <fullName evidence="1">Uncharacterized protein</fullName>
    </submittedName>
</protein>
<name>A0ACC3D5L5_9PEZI</name>
<evidence type="ECO:0000313" key="1">
    <source>
        <dbReference type="EMBL" id="KAK3062216.1"/>
    </source>
</evidence>
<reference evidence="1" key="1">
    <citation type="submission" date="2024-09" db="EMBL/GenBank/DDBJ databases">
        <title>Black Yeasts Isolated from many extreme environments.</title>
        <authorList>
            <person name="Coleine C."/>
            <person name="Stajich J.E."/>
            <person name="Selbmann L."/>
        </authorList>
    </citation>
    <scope>NUCLEOTIDE SEQUENCE</scope>
    <source>
        <strain evidence="1">CCFEE 5737</strain>
    </source>
</reference>
<evidence type="ECO:0000313" key="2">
    <source>
        <dbReference type="Proteomes" id="UP001186974"/>
    </source>
</evidence>
<dbReference type="Proteomes" id="UP001186974">
    <property type="component" value="Unassembled WGS sequence"/>
</dbReference>
<sequence length="339" mass="38119">MCPYHADCDRGDERLDYGWTGNNEGNQETPSRADSEDEPAELPVGWGKNFTPGSHWSDRSEDTSALALASDMKKLYLSEDFSDFAIVCGGSEFKVHRSVISARSKYFGIVCKGPFKEGNDRKIELEEDEPQVIRDMVEFMYMADFPFVREGEFTIARSTHFVKERMFHFAKLCIVADKYEVTGLETMACKQLRGCLQNKPTSPSLGWSPCSVMPTEDDVDELVEFVYTKSREGAEVRSTVVESLLSRDSTSLISHLAFEDMLKAKPDLLFDFFKGLVGETNPDSHSEKLLVSVSRRHRSFNGRANTETIKGVRPYKRDSIFDVGDSVEIQDSVCVLSAG</sequence>
<proteinExistence type="predicted"/>